<organism evidence="1 2">
    <name type="scientific">Araneus ventricosus</name>
    <name type="common">Orbweaver spider</name>
    <name type="synonym">Epeira ventricosa</name>
    <dbReference type="NCBI Taxonomy" id="182803"/>
    <lineage>
        <taxon>Eukaryota</taxon>
        <taxon>Metazoa</taxon>
        <taxon>Ecdysozoa</taxon>
        <taxon>Arthropoda</taxon>
        <taxon>Chelicerata</taxon>
        <taxon>Arachnida</taxon>
        <taxon>Araneae</taxon>
        <taxon>Araneomorphae</taxon>
        <taxon>Entelegynae</taxon>
        <taxon>Araneoidea</taxon>
        <taxon>Araneidae</taxon>
        <taxon>Araneus</taxon>
    </lineage>
</organism>
<dbReference type="AlphaFoldDB" id="A0A4Y2J0U3"/>
<reference evidence="1 2" key="1">
    <citation type="journal article" date="2019" name="Sci. Rep.">
        <title>Orb-weaving spider Araneus ventricosus genome elucidates the spidroin gene catalogue.</title>
        <authorList>
            <person name="Kono N."/>
            <person name="Nakamura H."/>
            <person name="Ohtoshi R."/>
            <person name="Moran D.A.P."/>
            <person name="Shinohara A."/>
            <person name="Yoshida Y."/>
            <person name="Fujiwara M."/>
            <person name="Mori M."/>
            <person name="Tomita M."/>
            <person name="Arakawa K."/>
        </authorList>
    </citation>
    <scope>NUCLEOTIDE SEQUENCE [LARGE SCALE GENOMIC DNA]</scope>
</reference>
<dbReference type="EMBL" id="BGPR01187931">
    <property type="protein sequence ID" value="GBM82786.1"/>
    <property type="molecule type" value="Genomic_DNA"/>
</dbReference>
<name>A0A4Y2J0U3_ARAVE</name>
<sequence>MFVILEFCNGFFTRFPFNVPGQSFGSIDKTSTVASLPDSGSQSSRSQRTSIGSEILMYVPNYEVPNSPAPSREADCLNVNLGNLKVSYPRPLHVTQMRSLPGISIPYTVYSSPPPPCLENSSHRFLRSQSKWRGLMDWSNLRSVQCS</sequence>
<accession>A0A4Y2J0U3</accession>
<evidence type="ECO:0000313" key="1">
    <source>
        <dbReference type="EMBL" id="GBM82786.1"/>
    </source>
</evidence>
<gene>
    <name evidence="1" type="ORF">AVEN_228493_1</name>
</gene>
<evidence type="ECO:0000313" key="2">
    <source>
        <dbReference type="Proteomes" id="UP000499080"/>
    </source>
</evidence>
<proteinExistence type="predicted"/>
<keyword evidence="2" id="KW-1185">Reference proteome</keyword>
<comment type="caution">
    <text evidence="1">The sequence shown here is derived from an EMBL/GenBank/DDBJ whole genome shotgun (WGS) entry which is preliminary data.</text>
</comment>
<dbReference type="Proteomes" id="UP000499080">
    <property type="component" value="Unassembled WGS sequence"/>
</dbReference>
<protein>
    <submittedName>
        <fullName evidence="1">Uncharacterized protein</fullName>
    </submittedName>
</protein>